<dbReference type="CDD" id="cd14014">
    <property type="entry name" value="STKc_PknB_like"/>
    <property type="match status" value="1"/>
</dbReference>
<dbReference type="PROSITE" id="PS00107">
    <property type="entry name" value="PROTEIN_KINASE_ATP"/>
    <property type="match status" value="1"/>
</dbReference>
<feature type="region of interest" description="Disordered" evidence="8">
    <location>
        <begin position="308"/>
        <end position="367"/>
    </location>
</feature>
<dbReference type="Pfam" id="PF13432">
    <property type="entry name" value="TPR_16"/>
    <property type="match status" value="2"/>
</dbReference>
<sequence>MSSATGRWRESPPTAVKNEEDNGRCPRELRVQSEAVLAGRYRLEERLGRGGMGEVWRAFDPHLEREVAVKLILSGDNDGVLIRRFQREARISANIQHPNITAVHDFGHHEGQLFLVMELLRGRDLGAVLADHPQGMPLDLVVSVAVQAADALRAAHTHRVVHRDLKPGNLFLLDTGHVKVCDFGIAHIADATSQLTAVGTALGTPAFMPPEQWKGEEVDSRSDVYALGGVMHTMLTGRIPFTGPLPALLAQHLTQDPPPIREFRPDVPLELADLVARMMAKDPAARPDSHELGELIYRAAAPEASGSPAFFSPQIAPQALPTAPPTAAPVPPQPSHATGYAAPSQWMPAAPQPHPTAHPPAEGDPQTMFTLGLRHREQGDIAGAESWYRKAAEAGHLDSMFNLALLSRERGNLVEAESWYRRAAEVGDVDAMVNLGDLLKERGESAEAELWHRRAAEAGHIASMHTLGNLLYSKGDTAEAETWWRRAAEAGNIRAMGVLGNLLEQRGDTFGAEQWYRRAAEAGNLDAMVNLGVLLENRHDTFGAEQWYRRAADAGDIDAMVNLGNLLHGRGDMGSAQYWWQRAAQTGNTRALNHLNQMG</sequence>
<feature type="region of interest" description="Disordered" evidence="8">
    <location>
        <begin position="1"/>
        <end position="25"/>
    </location>
</feature>
<dbReference type="GO" id="GO:0005524">
    <property type="term" value="F:ATP binding"/>
    <property type="evidence" value="ECO:0007669"/>
    <property type="project" value="UniProtKB-UniRule"/>
</dbReference>
<reference evidence="10" key="1">
    <citation type="submission" date="2005-07" db="EMBL/GenBank/DDBJ databases">
        <title>Complete sequence of Thermobifida fusca YX.</title>
        <authorList>
            <consortium name="US DOE Joint Genome Institute"/>
            <person name="Copeland A."/>
            <person name="Lucas S."/>
            <person name="Lapidus A."/>
            <person name="Barry K."/>
            <person name="Detter J.C."/>
            <person name="Glavina T."/>
            <person name="Hammon N."/>
            <person name="Israni S."/>
            <person name="Pitluck S."/>
            <person name="Di Bartolo G."/>
            <person name="Chain P."/>
            <person name="Schmutz J."/>
            <person name="Larimer F."/>
            <person name="Land M."/>
            <person name="Lykidis A."/>
            <person name="Richardson P."/>
        </authorList>
    </citation>
    <scope>NUCLEOTIDE SEQUENCE</scope>
    <source>
        <strain evidence="10">YX</strain>
    </source>
</reference>
<dbReference type="PANTHER" id="PTHR43289">
    <property type="entry name" value="MITOGEN-ACTIVATED PROTEIN KINASE KINASE KINASE 20-RELATED"/>
    <property type="match status" value="1"/>
</dbReference>
<dbReference type="InterPro" id="IPR008271">
    <property type="entry name" value="Ser/Thr_kinase_AS"/>
</dbReference>
<evidence type="ECO:0000256" key="4">
    <source>
        <dbReference type="ARBA" id="ARBA00022741"/>
    </source>
</evidence>
<keyword evidence="3" id="KW-0808">Transferase</keyword>
<evidence type="ECO:0000256" key="2">
    <source>
        <dbReference type="ARBA" id="ARBA00022527"/>
    </source>
</evidence>
<feature type="compositionally biased region" description="Pro residues" evidence="8">
    <location>
        <begin position="322"/>
        <end position="334"/>
    </location>
</feature>
<dbReference type="InterPro" id="IPR006597">
    <property type="entry name" value="Sel1-like"/>
</dbReference>
<dbReference type="SUPFAM" id="SSF56112">
    <property type="entry name" value="Protein kinase-like (PK-like)"/>
    <property type="match status" value="1"/>
</dbReference>
<dbReference type="Gene3D" id="1.25.40.10">
    <property type="entry name" value="Tetratricopeptide repeat domain"/>
    <property type="match status" value="2"/>
</dbReference>
<evidence type="ECO:0000256" key="6">
    <source>
        <dbReference type="ARBA" id="ARBA00022840"/>
    </source>
</evidence>
<dbReference type="OrthoDB" id="3363009at2"/>
<dbReference type="EC" id="2.7.11.1" evidence="1"/>
<keyword evidence="6 7" id="KW-0067">ATP-binding</keyword>
<gene>
    <name evidence="10" type="ordered locus">Tfu_1658</name>
</gene>
<dbReference type="EMBL" id="CP000088">
    <property type="protein sequence ID" value="AAZ55693.1"/>
    <property type="molecule type" value="Genomic_DNA"/>
</dbReference>
<evidence type="ECO:0000256" key="3">
    <source>
        <dbReference type="ARBA" id="ARBA00022679"/>
    </source>
</evidence>
<dbReference type="Pfam" id="PF08238">
    <property type="entry name" value="Sel1"/>
    <property type="match status" value="3"/>
</dbReference>
<evidence type="ECO:0000256" key="5">
    <source>
        <dbReference type="ARBA" id="ARBA00022777"/>
    </source>
</evidence>
<protein>
    <recommendedName>
        <fullName evidence="1">non-specific serine/threonine protein kinase</fullName>
        <ecNumber evidence="1">2.7.11.1</ecNumber>
    </recommendedName>
</protein>
<dbReference type="SMART" id="SM00220">
    <property type="entry name" value="S_TKc"/>
    <property type="match status" value="1"/>
</dbReference>
<dbReference type="PROSITE" id="PS00108">
    <property type="entry name" value="PROTEIN_KINASE_ST"/>
    <property type="match status" value="1"/>
</dbReference>
<dbReference type="InterPro" id="IPR000719">
    <property type="entry name" value="Prot_kinase_dom"/>
</dbReference>
<dbReference type="Gene3D" id="3.30.200.20">
    <property type="entry name" value="Phosphorylase Kinase, domain 1"/>
    <property type="match status" value="1"/>
</dbReference>
<dbReference type="eggNOG" id="COG0790">
    <property type="taxonomic scope" value="Bacteria"/>
</dbReference>
<dbReference type="InterPro" id="IPR011009">
    <property type="entry name" value="Kinase-like_dom_sf"/>
</dbReference>
<dbReference type="Gene3D" id="1.10.510.10">
    <property type="entry name" value="Transferase(Phosphotransferase) domain 1"/>
    <property type="match status" value="1"/>
</dbReference>
<dbReference type="STRING" id="269800.Tfu_1658"/>
<dbReference type="Pfam" id="PF00069">
    <property type="entry name" value="Pkinase"/>
    <property type="match status" value="1"/>
</dbReference>
<evidence type="ECO:0000259" key="9">
    <source>
        <dbReference type="PROSITE" id="PS50011"/>
    </source>
</evidence>
<dbReference type="SUPFAM" id="SSF81901">
    <property type="entry name" value="HCP-like"/>
    <property type="match status" value="2"/>
</dbReference>
<organism evidence="10">
    <name type="scientific">Thermobifida fusca (strain YX)</name>
    <dbReference type="NCBI Taxonomy" id="269800"/>
    <lineage>
        <taxon>Bacteria</taxon>
        <taxon>Bacillati</taxon>
        <taxon>Actinomycetota</taxon>
        <taxon>Actinomycetes</taxon>
        <taxon>Streptosporangiales</taxon>
        <taxon>Nocardiopsidaceae</taxon>
        <taxon>Thermobifida</taxon>
    </lineage>
</organism>
<dbReference type="HOGENOM" id="CLU_465351_0_0_11"/>
<evidence type="ECO:0000256" key="1">
    <source>
        <dbReference type="ARBA" id="ARBA00012513"/>
    </source>
</evidence>
<dbReference type="eggNOG" id="COG0515">
    <property type="taxonomic scope" value="Bacteria"/>
</dbReference>
<dbReference type="PROSITE" id="PS50011">
    <property type="entry name" value="PROTEIN_KINASE_DOM"/>
    <property type="match status" value="1"/>
</dbReference>
<dbReference type="InterPro" id="IPR017441">
    <property type="entry name" value="Protein_kinase_ATP_BS"/>
</dbReference>
<feature type="binding site" evidence="7">
    <location>
        <position position="70"/>
    </location>
    <ligand>
        <name>ATP</name>
        <dbReference type="ChEBI" id="CHEBI:30616"/>
    </ligand>
</feature>
<dbReference type="KEGG" id="tfu:Tfu_1658"/>
<feature type="domain" description="Protein kinase" evidence="9">
    <location>
        <begin position="41"/>
        <end position="310"/>
    </location>
</feature>
<name>Q47PC6_THEFY</name>
<evidence type="ECO:0000256" key="7">
    <source>
        <dbReference type="PROSITE-ProRule" id="PRU10141"/>
    </source>
</evidence>
<dbReference type="InterPro" id="IPR011990">
    <property type="entry name" value="TPR-like_helical_dom_sf"/>
</dbReference>
<keyword evidence="4 7" id="KW-0547">Nucleotide-binding</keyword>
<evidence type="ECO:0000313" key="10">
    <source>
        <dbReference type="EMBL" id="AAZ55693.1"/>
    </source>
</evidence>
<evidence type="ECO:0000256" key="8">
    <source>
        <dbReference type="SAM" id="MobiDB-lite"/>
    </source>
</evidence>
<keyword evidence="5 10" id="KW-0418">Kinase</keyword>
<keyword evidence="2 10" id="KW-0723">Serine/threonine-protein kinase</keyword>
<dbReference type="AlphaFoldDB" id="Q47PC6"/>
<dbReference type="SMART" id="SM00671">
    <property type="entry name" value="SEL1"/>
    <property type="match status" value="7"/>
</dbReference>
<proteinExistence type="predicted"/>
<accession>Q47PC6</accession>
<dbReference type="GO" id="GO:0004674">
    <property type="term" value="F:protein serine/threonine kinase activity"/>
    <property type="evidence" value="ECO:0007669"/>
    <property type="project" value="UniProtKB-KW"/>
</dbReference>
<dbReference type="PANTHER" id="PTHR43289:SF6">
    <property type="entry name" value="SERINE_THREONINE-PROTEIN KINASE NEKL-3"/>
    <property type="match status" value="1"/>
</dbReference>